<gene>
    <name evidence="1" type="ORF">BMF94_5893</name>
</gene>
<accession>A0A2S5B307</accession>
<dbReference type="STRING" id="741276.A0A2S5B307"/>
<dbReference type="InterPro" id="IPR011009">
    <property type="entry name" value="Kinase-like_dom_sf"/>
</dbReference>
<sequence>MSPEDTRFDDELRARAVAQPLAVEQALTPRGPCLWPAAVTGAAPVEQHASAGRSNRRRPVIEPLAKAATSRASWQLLSFRLLRQLSGGEDFFAQVWLVEASVNGQIVGQVVLKLLVEELFPRNETFLLRADRSAHESAAAEAMAYARLQELQGLSVPHCYGSFKFTIPSGSAAHGIVLEDLTEGTTIAEYLASHGATFDSAEKLDSFGVASLRWAEDDILLLSGSTPLRPQFVVLDFGNASPAEEYAQQWGDDRVCRWPDLDELYAYMKLENGLGRVATAWYHMAYDRDPTWLAHFAGHEHHMRMEDWDEDSGEEESRADSED</sequence>
<dbReference type="Proteomes" id="UP000237144">
    <property type="component" value="Unassembled WGS sequence"/>
</dbReference>
<proteinExistence type="predicted"/>
<dbReference type="EMBL" id="PJQD01000086">
    <property type="protein sequence ID" value="POY71136.1"/>
    <property type="molecule type" value="Genomic_DNA"/>
</dbReference>
<dbReference type="SUPFAM" id="SSF56112">
    <property type="entry name" value="Protein kinase-like (PK-like)"/>
    <property type="match status" value="1"/>
</dbReference>
<keyword evidence="2" id="KW-1185">Reference proteome</keyword>
<protein>
    <submittedName>
        <fullName evidence="1">Uncharacterized protein</fullName>
    </submittedName>
</protein>
<comment type="caution">
    <text evidence="1">The sequence shown here is derived from an EMBL/GenBank/DDBJ whole genome shotgun (WGS) entry which is preliminary data.</text>
</comment>
<evidence type="ECO:0000313" key="1">
    <source>
        <dbReference type="EMBL" id="POY71136.1"/>
    </source>
</evidence>
<dbReference type="AlphaFoldDB" id="A0A2S5B307"/>
<name>A0A2S5B307_9BASI</name>
<evidence type="ECO:0000313" key="2">
    <source>
        <dbReference type="Proteomes" id="UP000237144"/>
    </source>
</evidence>
<organism evidence="1 2">
    <name type="scientific">Rhodotorula taiwanensis</name>
    <dbReference type="NCBI Taxonomy" id="741276"/>
    <lineage>
        <taxon>Eukaryota</taxon>
        <taxon>Fungi</taxon>
        <taxon>Dikarya</taxon>
        <taxon>Basidiomycota</taxon>
        <taxon>Pucciniomycotina</taxon>
        <taxon>Microbotryomycetes</taxon>
        <taxon>Sporidiobolales</taxon>
        <taxon>Sporidiobolaceae</taxon>
        <taxon>Rhodotorula</taxon>
    </lineage>
</organism>
<reference evidence="1 2" key="1">
    <citation type="journal article" date="2018" name="Front. Microbiol.">
        <title>Prospects for Fungal Bioremediation of Acidic Radioactive Waste Sites: Characterization and Genome Sequence of Rhodotorula taiwanensis MD1149.</title>
        <authorList>
            <person name="Tkavc R."/>
            <person name="Matrosova V.Y."/>
            <person name="Grichenko O.E."/>
            <person name="Gostincar C."/>
            <person name="Volpe R.P."/>
            <person name="Klimenkova P."/>
            <person name="Gaidamakova E.K."/>
            <person name="Zhou C.E."/>
            <person name="Stewart B.J."/>
            <person name="Lyman M.G."/>
            <person name="Malfatti S.A."/>
            <person name="Rubinfeld B."/>
            <person name="Courtot M."/>
            <person name="Singh J."/>
            <person name="Dalgard C.L."/>
            <person name="Hamilton T."/>
            <person name="Frey K.G."/>
            <person name="Gunde-Cimerman N."/>
            <person name="Dugan L."/>
            <person name="Daly M.J."/>
        </authorList>
    </citation>
    <scope>NUCLEOTIDE SEQUENCE [LARGE SCALE GENOMIC DNA]</scope>
    <source>
        <strain evidence="1 2">MD1149</strain>
    </source>
</reference>